<keyword evidence="2" id="KW-1185">Reference proteome</keyword>
<proteinExistence type="predicted"/>
<dbReference type="AlphaFoldDB" id="A0A7L5ALU7"/>
<protein>
    <submittedName>
        <fullName evidence="1">Uncharacterized protein</fullName>
    </submittedName>
</protein>
<accession>A0A7L5ALU7</accession>
<reference evidence="1 2" key="1">
    <citation type="submission" date="2016-09" db="EMBL/GenBank/DDBJ databases">
        <title>Complete genome sequence of microbes from the polar regions.</title>
        <authorList>
            <person name="Liao L."/>
            <person name="Chen B."/>
        </authorList>
    </citation>
    <scope>NUCLEOTIDE SEQUENCE [LARGE SCALE GENOMIC DNA]</scope>
    <source>
        <strain evidence="1 2">ZS314</strain>
    </source>
</reference>
<dbReference type="KEGG" id="mant:BHD05_11140"/>
<name>A0A7L5ALU7_9MICO</name>
<sequence length="156" mass="16528">MVCVIVPAAALAGCSTKYQGYHSGIDGVLWRQVASFEDPVSRTLFVPVANEPTGYLDDVGGVRWDGAAASAADLRLEDGGVVLYDLSSTESIAKLSVFISSGPRSDEPTDEGPFYNGPSAVFTCFGIEARFRAEATPSVNRVIFDECPATLVMTVP</sequence>
<evidence type="ECO:0000313" key="1">
    <source>
        <dbReference type="EMBL" id="QHO70111.1"/>
    </source>
</evidence>
<dbReference type="EMBL" id="CP017146">
    <property type="protein sequence ID" value="QHO70111.1"/>
    <property type="molecule type" value="Genomic_DNA"/>
</dbReference>
<organism evidence="1 2">
    <name type="scientific">Marisediminicola antarctica</name>
    <dbReference type="NCBI Taxonomy" id="674079"/>
    <lineage>
        <taxon>Bacteria</taxon>
        <taxon>Bacillati</taxon>
        <taxon>Actinomycetota</taxon>
        <taxon>Actinomycetes</taxon>
        <taxon>Micrococcales</taxon>
        <taxon>Microbacteriaceae</taxon>
        <taxon>Marisediminicola</taxon>
    </lineage>
</organism>
<gene>
    <name evidence="1" type="ORF">BHD05_11140</name>
</gene>
<evidence type="ECO:0000313" key="2">
    <source>
        <dbReference type="Proteomes" id="UP000464507"/>
    </source>
</evidence>
<dbReference type="Proteomes" id="UP000464507">
    <property type="component" value="Chromosome"/>
</dbReference>
<dbReference type="OrthoDB" id="5074760at2"/>
<dbReference type="RefSeq" id="WP_161886497.1">
    <property type="nucleotide sequence ID" value="NZ_CP017146.1"/>
</dbReference>